<comment type="caution">
    <text evidence="2">The sequence shown here is derived from an EMBL/GenBank/DDBJ whole genome shotgun (WGS) entry which is preliminary data.</text>
</comment>
<feature type="chain" id="PRO_5040775194" description="Lipoprotein" evidence="1">
    <location>
        <begin position="22"/>
        <end position="251"/>
    </location>
</feature>
<name>A0A9X2F157_9SPHI</name>
<dbReference type="RefSeq" id="WP_252587244.1">
    <property type="nucleotide sequence ID" value="NZ_JAMWYS010000028.1"/>
</dbReference>
<evidence type="ECO:0000313" key="2">
    <source>
        <dbReference type="EMBL" id="MCO4292752.1"/>
    </source>
</evidence>
<reference evidence="2" key="1">
    <citation type="submission" date="2022-06" db="EMBL/GenBank/DDBJ databases">
        <title>Solitalea sp. MAHUQ-68 isolated from rhizospheric soil.</title>
        <authorList>
            <person name="Huq M.A."/>
        </authorList>
    </citation>
    <scope>NUCLEOTIDE SEQUENCE</scope>
    <source>
        <strain evidence="2">MAHUQ-68</strain>
    </source>
</reference>
<evidence type="ECO:0000313" key="3">
    <source>
        <dbReference type="Proteomes" id="UP001155182"/>
    </source>
</evidence>
<sequence length="251" mass="28261">MKFLRLITFLFAISFSLTSCYDAVQKIQFKENGGGNMSYSIDFSKGLSMMKAFIPDSIQQSPDFSKKIDTSFTLIEVMPDSLKKTKSKETLQMLSATRLNMQMDMVNNQFKVEFNGASNSEADLRYRLQNFDKELSVGDNFPGGNKDLAGGASSGLSTDYFIYEYKKGYFKRIVDTAAFNKSLAQNAAIYEMIKSSGLDANFVLELMFPKSVKKYKSALLTLSNDKKVATVKYSMKDAMKNPSIMEVEVEY</sequence>
<gene>
    <name evidence="2" type="ORF">NF867_07755</name>
</gene>
<accession>A0A9X2F157</accession>
<dbReference type="AlphaFoldDB" id="A0A9X2F157"/>
<protein>
    <recommendedName>
        <fullName evidence="4">Lipoprotein</fullName>
    </recommendedName>
</protein>
<proteinExistence type="predicted"/>
<organism evidence="2 3">
    <name type="scientific">Solitalea agri</name>
    <dbReference type="NCBI Taxonomy" id="2953739"/>
    <lineage>
        <taxon>Bacteria</taxon>
        <taxon>Pseudomonadati</taxon>
        <taxon>Bacteroidota</taxon>
        <taxon>Sphingobacteriia</taxon>
        <taxon>Sphingobacteriales</taxon>
        <taxon>Sphingobacteriaceae</taxon>
        <taxon>Solitalea</taxon>
    </lineage>
</organism>
<evidence type="ECO:0000256" key="1">
    <source>
        <dbReference type="SAM" id="SignalP"/>
    </source>
</evidence>
<evidence type="ECO:0008006" key="4">
    <source>
        <dbReference type="Google" id="ProtNLM"/>
    </source>
</evidence>
<dbReference type="PROSITE" id="PS51257">
    <property type="entry name" value="PROKAR_LIPOPROTEIN"/>
    <property type="match status" value="1"/>
</dbReference>
<dbReference type="Proteomes" id="UP001155182">
    <property type="component" value="Unassembled WGS sequence"/>
</dbReference>
<feature type="signal peptide" evidence="1">
    <location>
        <begin position="1"/>
        <end position="21"/>
    </location>
</feature>
<keyword evidence="3" id="KW-1185">Reference proteome</keyword>
<keyword evidence="1" id="KW-0732">Signal</keyword>
<dbReference type="EMBL" id="JAMWYS010000028">
    <property type="protein sequence ID" value="MCO4292752.1"/>
    <property type="molecule type" value="Genomic_DNA"/>
</dbReference>